<keyword evidence="3" id="KW-1185">Reference proteome</keyword>
<dbReference type="AlphaFoldDB" id="A0A9P5U5Y0"/>
<organism evidence="2 3">
    <name type="scientific">Rhodocollybia butyracea</name>
    <dbReference type="NCBI Taxonomy" id="206335"/>
    <lineage>
        <taxon>Eukaryota</taxon>
        <taxon>Fungi</taxon>
        <taxon>Dikarya</taxon>
        <taxon>Basidiomycota</taxon>
        <taxon>Agaricomycotina</taxon>
        <taxon>Agaricomycetes</taxon>
        <taxon>Agaricomycetidae</taxon>
        <taxon>Agaricales</taxon>
        <taxon>Marasmiineae</taxon>
        <taxon>Omphalotaceae</taxon>
        <taxon>Rhodocollybia</taxon>
    </lineage>
</organism>
<feature type="region of interest" description="Disordered" evidence="1">
    <location>
        <begin position="17"/>
        <end position="132"/>
    </location>
</feature>
<evidence type="ECO:0000313" key="3">
    <source>
        <dbReference type="Proteomes" id="UP000772434"/>
    </source>
</evidence>
<accession>A0A9P5U5Y0</accession>
<proteinExistence type="predicted"/>
<evidence type="ECO:0000313" key="2">
    <source>
        <dbReference type="EMBL" id="KAF9068280.1"/>
    </source>
</evidence>
<dbReference type="Proteomes" id="UP000772434">
    <property type="component" value="Unassembled WGS sequence"/>
</dbReference>
<comment type="caution">
    <text evidence="2">The sequence shown here is derived from an EMBL/GenBank/DDBJ whole genome shotgun (WGS) entry which is preliminary data.</text>
</comment>
<feature type="compositionally biased region" description="Basic and acidic residues" evidence="1">
    <location>
        <begin position="85"/>
        <end position="99"/>
    </location>
</feature>
<gene>
    <name evidence="2" type="ORF">BDP27DRAFT_1327384</name>
</gene>
<dbReference type="EMBL" id="JADNRY010000062">
    <property type="protein sequence ID" value="KAF9068280.1"/>
    <property type="molecule type" value="Genomic_DNA"/>
</dbReference>
<evidence type="ECO:0000256" key="1">
    <source>
        <dbReference type="SAM" id="MobiDB-lite"/>
    </source>
</evidence>
<reference evidence="2" key="1">
    <citation type="submission" date="2020-11" db="EMBL/GenBank/DDBJ databases">
        <authorList>
            <consortium name="DOE Joint Genome Institute"/>
            <person name="Ahrendt S."/>
            <person name="Riley R."/>
            <person name="Andreopoulos W."/>
            <person name="Labutti K."/>
            <person name="Pangilinan J."/>
            <person name="Ruiz-Duenas F.J."/>
            <person name="Barrasa J.M."/>
            <person name="Sanchez-Garcia M."/>
            <person name="Camarero S."/>
            <person name="Miyauchi S."/>
            <person name="Serrano A."/>
            <person name="Linde D."/>
            <person name="Babiker R."/>
            <person name="Drula E."/>
            <person name="Ayuso-Fernandez I."/>
            <person name="Pacheco R."/>
            <person name="Padilla G."/>
            <person name="Ferreira P."/>
            <person name="Barriuso J."/>
            <person name="Kellner H."/>
            <person name="Castanera R."/>
            <person name="Alfaro M."/>
            <person name="Ramirez L."/>
            <person name="Pisabarro A.G."/>
            <person name="Kuo A."/>
            <person name="Tritt A."/>
            <person name="Lipzen A."/>
            <person name="He G."/>
            <person name="Yan M."/>
            <person name="Ng V."/>
            <person name="Cullen D."/>
            <person name="Martin F."/>
            <person name="Rosso M.-N."/>
            <person name="Henrissat B."/>
            <person name="Hibbett D."/>
            <person name="Martinez A.T."/>
            <person name="Grigoriev I.V."/>
        </authorList>
    </citation>
    <scope>NUCLEOTIDE SEQUENCE</scope>
    <source>
        <strain evidence="2">AH 40177</strain>
    </source>
</reference>
<sequence length="473" mass="52662">MMLPSVKGFVSSLSSLLSTQSPMRNPPHSAGDSHHHSSHGHARRDDYESHEGTYYARGSAHPDSSSVRRPHRTIGVGPVEQNVHTLEHRTGRHTDERPHRSSRRSSSVDATAASQPRRGLERNTSRKLLSQQTQSLEVELQRAQRENCTKDDEIGLLKRHLSNVQTENDHYRTKDAHNQQLLDTQRQELQGARAFLGTTDSYSGGDIIEMLSTLNSEIFQAAAVITDATERAHPGDGSYRHSGYAPAVEEIRKTLGDEVGTLLQGDGIGGESIAIVQAALQTSLNINLKDICLCWSTDGLVGKALKDVYIQIRAQQDQVLVSGTWRSLTRAQSKRHVYHDQGLFGRVVERIKVIFKSERQILSMVFEKVSTILELLARLDEAMNERVTSTDMMLYVPDLGTPFNAQIMEDADGGELSSGTVLFVSEMGLMRVDKDPAGRDKSTVLLKPRVFLQESFFKQETTKAVGSKVQRRE</sequence>
<dbReference type="OrthoDB" id="3147752at2759"/>
<name>A0A9P5U5Y0_9AGAR</name>
<protein>
    <submittedName>
        <fullName evidence="2">Uncharacterized protein</fullName>
    </submittedName>
</protein>